<feature type="transmembrane region" description="Helical" evidence="8">
    <location>
        <begin position="72"/>
        <end position="97"/>
    </location>
</feature>
<dbReference type="Gene3D" id="1.50.10.150">
    <property type="entry name" value="Voltage-dependent anion channel"/>
    <property type="match status" value="1"/>
</dbReference>
<dbReference type="InterPro" id="IPR038665">
    <property type="entry name" value="Voltage-dep_anion_channel_sf"/>
</dbReference>
<dbReference type="AlphaFoldDB" id="T1CD43"/>
<evidence type="ECO:0000313" key="9">
    <source>
        <dbReference type="EMBL" id="EQD79358.1"/>
    </source>
</evidence>
<dbReference type="GO" id="GO:0055085">
    <property type="term" value="P:transmembrane transport"/>
    <property type="evidence" value="ECO:0007669"/>
    <property type="project" value="InterPro"/>
</dbReference>
<keyword evidence="5 8" id="KW-0812">Transmembrane</keyword>
<protein>
    <submittedName>
        <fullName evidence="9">C4-dicarboxylate transporter/malic acid transport protein</fullName>
    </submittedName>
</protein>
<keyword evidence="3" id="KW-0813">Transport</keyword>
<dbReference type="EMBL" id="AUZY01000188">
    <property type="protein sequence ID" value="EQD79358.1"/>
    <property type="molecule type" value="Genomic_DNA"/>
</dbReference>
<organism evidence="9">
    <name type="scientific">mine drainage metagenome</name>
    <dbReference type="NCBI Taxonomy" id="410659"/>
    <lineage>
        <taxon>unclassified sequences</taxon>
        <taxon>metagenomes</taxon>
        <taxon>ecological metagenomes</taxon>
    </lineage>
</organism>
<keyword evidence="4" id="KW-1003">Cell membrane</keyword>
<feature type="transmembrane region" description="Helical" evidence="8">
    <location>
        <begin position="46"/>
        <end position="65"/>
    </location>
</feature>
<evidence type="ECO:0000256" key="3">
    <source>
        <dbReference type="ARBA" id="ARBA00022448"/>
    </source>
</evidence>
<proteinExistence type="inferred from homology"/>
<name>T1CD43_9ZZZZ</name>
<gene>
    <name evidence="9" type="ORF">B1B_00245</name>
</gene>
<dbReference type="PANTHER" id="PTHR31686:SF1">
    <property type="entry name" value="SULFITE EFFLUX PUMP SSU1"/>
    <property type="match status" value="1"/>
</dbReference>
<dbReference type="Pfam" id="PF03595">
    <property type="entry name" value="SLAC1"/>
    <property type="match status" value="1"/>
</dbReference>
<comment type="subcellular location">
    <subcellularLocation>
        <location evidence="1">Cell membrane</location>
        <topology evidence="1">Multi-pass membrane protein</topology>
    </subcellularLocation>
</comment>
<keyword evidence="6 8" id="KW-1133">Transmembrane helix</keyword>
<evidence type="ECO:0000256" key="8">
    <source>
        <dbReference type="SAM" id="Phobius"/>
    </source>
</evidence>
<keyword evidence="7 8" id="KW-0472">Membrane</keyword>
<feature type="non-terminal residue" evidence="9">
    <location>
        <position position="111"/>
    </location>
</feature>
<evidence type="ECO:0000256" key="2">
    <source>
        <dbReference type="ARBA" id="ARBA00008566"/>
    </source>
</evidence>
<comment type="similarity">
    <text evidence="2">Belongs to the tellurite-resistance/dicarboxylate transporter (TDT) family.</text>
</comment>
<dbReference type="GO" id="GO:0005886">
    <property type="term" value="C:plasma membrane"/>
    <property type="evidence" value="ECO:0007669"/>
    <property type="project" value="UniProtKB-SubCell"/>
</dbReference>
<dbReference type="InterPro" id="IPR051629">
    <property type="entry name" value="Sulfite_efflux_TDT"/>
</dbReference>
<evidence type="ECO:0000256" key="5">
    <source>
        <dbReference type="ARBA" id="ARBA00022692"/>
    </source>
</evidence>
<evidence type="ECO:0000256" key="4">
    <source>
        <dbReference type="ARBA" id="ARBA00022475"/>
    </source>
</evidence>
<evidence type="ECO:0000256" key="7">
    <source>
        <dbReference type="ARBA" id="ARBA00023136"/>
    </source>
</evidence>
<reference evidence="9" key="2">
    <citation type="journal article" date="2014" name="ISME J.">
        <title>Microbial stratification in low pH oxic and suboxic macroscopic growths along an acid mine drainage.</title>
        <authorList>
            <person name="Mendez-Garcia C."/>
            <person name="Mesa V."/>
            <person name="Sprenger R.R."/>
            <person name="Richter M."/>
            <person name="Diez M.S."/>
            <person name="Solano J."/>
            <person name="Bargiela R."/>
            <person name="Golyshina O.V."/>
            <person name="Manteca A."/>
            <person name="Ramos J.L."/>
            <person name="Gallego J.R."/>
            <person name="Llorente I."/>
            <person name="Martins Dos Santos V.A."/>
            <person name="Jensen O.N."/>
            <person name="Pelaez A.I."/>
            <person name="Sanchez J."/>
            <person name="Ferrer M."/>
        </authorList>
    </citation>
    <scope>NUCLEOTIDE SEQUENCE</scope>
</reference>
<evidence type="ECO:0000256" key="1">
    <source>
        <dbReference type="ARBA" id="ARBA00004651"/>
    </source>
</evidence>
<dbReference type="PANTHER" id="PTHR31686">
    <property type="match status" value="1"/>
</dbReference>
<dbReference type="InterPro" id="IPR004695">
    <property type="entry name" value="SLAC1/Mae1/Ssu1/TehA"/>
</dbReference>
<accession>T1CD43</accession>
<evidence type="ECO:0000256" key="6">
    <source>
        <dbReference type="ARBA" id="ARBA00022989"/>
    </source>
</evidence>
<comment type="caution">
    <text evidence="9">The sequence shown here is derived from an EMBL/GenBank/DDBJ whole genome shotgun (WGS) entry which is preliminary data.</text>
</comment>
<reference evidence="9" key="1">
    <citation type="submission" date="2013-08" db="EMBL/GenBank/DDBJ databases">
        <authorList>
            <person name="Mendez C."/>
            <person name="Richter M."/>
            <person name="Ferrer M."/>
            <person name="Sanchez J."/>
        </authorList>
    </citation>
    <scope>NUCLEOTIDE SEQUENCE</scope>
</reference>
<sequence>MTSNIALIRHPATTIKERNVPRLPDVDVLASPDATSGDVRYLGPNWYASVMGTGIVANAGALLPFDVPGLRVFVEIVWVAAAALLAGLVVATLVHWARSPHVARSYGRDVS</sequence>